<feature type="compositionally biased region" description="Basic and acidic residues" evidence="2">
    <location>
        <begin position="644"/>
        <end position="658"/>
    </location>
</feature>
<comment type="caution">
    <text evidence="4">The sequence shown here is derived from an EMBL/GenBank/DDBJ whole genome shotgun (WGS) entry which is preliminary data.</text>
</comment>
<dbReference type="InterPro" id="IPR049390">
    <property type="entry name" value="FBF1_C"/>
</dbReference>
<dbReference type="GO" id="GO:0060271">
    <property type="term" value="P:cilium assembly"/>
    <property type="evidence" value="ECO:0007669"/>
    <property type="project" value="InterPro"/>
</dbReference>
<proteinExistence type="predicted"/>
<feature type="coiled-coil region" evidence="1">
    <location>
        <begin position="1150"/>
        <end position="1219"/>
    </location>
</feature>
<evidence type="ECO:0000256" key="2">
    <source>
        <dbReference type="SAM" id="MobiDB-lite"/>
    </source>
</evidence>
<evidence type="ECO:0000259" key="3">
    <source>
        <dbReference type="Pfam" id="PF21007"/>
    </source>
</evidence>
<sequence length="1369" mass="156039">MDSAWKPGSRNGKTKRKKDSGLDDILGDLLSNDDDLPSSKPVKSVKDTVGIKKKTRGTDEEFYSSLAALADDPTTSSDISEADAVEMARGLDDLDAMDENLFPTKKNLQKEVKTPKKEVKKPQKEVVPNMPSKATEKRTATVEENDWDSPVSSESVPAQPKTVSGTMKREEKDTKRNLNKPAKKFDFGDFDEDDPLAGLLSDEDDPTVAKKKSNKKQAEKVQEVAPEPANTHSEPVAEPSVTPRKTKKKEADILFDDDDVLGGMGFDSPRQQRARVEISEERPARAKSALDTLLGKSSDDANESLSQPSTEKKRFVLDKKYAKMTQEKSKVEPKDEDFQFGGYMPTAATEPQNVRKSVRFNDVGEDSKAGGSGRRSRAGMSSTLDQSENGDDFLDSLISEKSSRSKANISSGDQSDWLGFTNEKPKKEPQKHSDQSDWLGTDTKNSEKVKDSSDWLGLTKEVPIKETQKHKHNDPSDWLGTDTKSSEKVKDSSDLLGITKEVPIKETQKDKHNDPSDWLGTDTKSSDKVKDSSDWLGLTKEVPIKETQKHKHNDPTDWLGTDTKSSEKVKDSSDWLGLTKEVPIKETQKHKHNDPSDWLGTDMKSSEKVKDSSDWLGLNDSGDPTTTNKQNDPSDYLAISGDSEIERSGKIVIRESKRQQNQRQYEPADDYIGLGQTTGDRISMPPQQQNITLAQNLVNPNPKARPAQQNAQADQGKAHSETSSIITTSQGNATNMLTENVRWPGNQTEYLQLKQQQELRDSLLRQEQMLLQQQQQSQQIVNTQQTLPFQSEDTMASRLIPPSPVAVGVGTYLPQQQHPAQHPPHPESSTKILELQNQVRRLEIEKSHIESMLDSANKHHQEELNALETSSKARLLEENRLLHTQITNKTETMEQEKSDLIQQHFKKYENWEKEKVQEIERLRELHREAIEALRKEHEEHVSSLKRVKEQELEAVTSAHSHSRSLHAVMEQMQSNAKDLGELQHTVHVQHQASQDERHLTAMARDEQLKALQERHAKQQKENESERAALQELIVKMEVQLREQQRISEQEKWKVRQETNKMEALQMSLAEEKRILVEQVQREKEDIQRAKESLLNEQKAGMSQLYEERRALAEERSQLTISQRMLVDRGQRESVRKEHIEGELEGTVKMITDMKAKFQERQQKIQQEQEDLAKIRVELEHQKKELELEKMKLKDMAMQLQERSQNIEGLAREAAKVKGEGDKAIAEAKNIEMDHNIRLEKIQLQLTTLRDKEKVIAQERISLCREKRDLRKSLCINCHMLLRNQSHDRPNVYSGIPVPKVNNNSGISKIQLNSGSFNNNSAQELGKNLMYKDQMYKSQLEMKHWEIESKRDQEFLKDEEMFKQIYLETP</sequence>
<feature type="compositionally biased region" description="Polar residues" evidence="2">
    <location>
        <begin position="405"/>
        <end position="414"/>
    </location>
</feature>
<feature type="region of interest" description="Disordered" evidence="2">
    <location>
        <begin position="699"/>
        <end position="722"/>
    </location>
</feature>
<dbReference type="OrthoDB" id="8195456at2759"/>
<feature type="compositionally biased region" description="Basic and acidic residues" evidence="2">
    <location>
        <begin position="108"/>
        <end position="124"/>
    </location>
</feature>
<feature type="region of interest" description="Disordered" evidence="2">
    <location>
        <begin position="96"/>
        <end position="684"/>
    </location>
</feature>
<dbReference type="Proteomes" id="UP000749559">
    <property type="component" value="Unassembled WGS sequence"/>
</dbReference>
<dbReference type="GO" id="GO:0090162">
    <property type="term" value="P:establishment of epithelial cell polarity"/>
    <property type="evidence" value="ECO:0007669"/>
    <property type="project" value="InterPro"/>
</dbReference>
<feature type="compositionally biased region" description="Basic and acidic residues" evidence="2">
    <location>
        <begin position="502"/>
        <end position="515"/>
    </location>
</feature>
<feature type="compositionally biased region" description="Basic and acidic residues" evidence="2">
    <location>
        <begin position="274"/>
        <end position="284"/>
    </location>
</feature>
<feature type="compositionally biased region" description="Basic and acidic residues" evidence="2">
    <location>
        <begin position="167"/>
        <end position="176"/>
    </location>
</feature>
<feature type="compositionally biased region" description="Acidic residues" evidence="2">
    <location>
        <begin position="188"/>
        <end position="206"/>
    </location>
</feature>
<feature type="compositionally biased region" description="Basic and acidic residues" evidence="2">
    <location>
        <begin position="604"/>
        <end position="613"/>
    </location>
</feature>
<accession>A0A8S4PIY8</accession>
<evidence type="ECO:0000313" key="4">
    <source>
        <dbReference type="EMBL" id="CAH1794251.1"/>
    </source>
</evidence>
<dbReference type="PANTHER" id="PTHR33689">
    <property type="entry name" value="FAS-BINDING FACTOR 1"/>
    <property type="match status" value="1"/>
</dbReference>
<feature type="compositionally biased region" description="Polar residues" evidence="2">
    <location>
        <begin position="150"/>
        <end position="165"/>
    </location>
</feature>
<dbReference type="PANTHER" id="PTHR33689:SF1">
    <property type="entry name" value="FAS-BINDING FACTOR 1"/>
    <property type="match status" value="1"/>
</dbReference>
<feature type="compositionally biased region" description="Basic and acidic residues" evidence="2">
    <location>
        <begin position="564"/>
        <end position="573"/>
    </location>
</feature>
<organism evidence="4 5">
    <name type="scientific">Owenia fusiformis</name>
    <name type="common">Polychaete worm</name>
    <dbReference type="NCBI Taxonomy" id="6347"/>
    <lineage>
        <taxon>Eukaryota</taxon>
        <taxon>Metazoa</taxon>
        <taxon>Spiralia</taxon>
        <taxon>Lophotrochozoa</taxon>
        <taxon>Annelida</taxon>
        <taxon>Polychaeta</taxon>
        <taxon>Sedentaria</taxon>
        <taxon>Canalipalpata</taxon>
        <taxon>Sabellida</taxon>
        <taxon>Oweniida</taxon>
        <taxon>Oweniidae</taxon>
        <taxon>Owenia</taxon>
    </lineage>
</organism>
<evidence type="ECO:0000313" key="5">
    <source>
        <dbReference type="Proteomes" id="UP000749559"/>
    </source>
</evidence>
<feature type="compositionally biased region" description="Basic and acidic residues" evidence="2">
    <location>
        <begin position="444"/>
        <end position="453"/>
    </location>
</feature>
<dbReference type="GO" id="GO:0097539">
    <property type="term" value="C:ciliary transition fiber"/>
    <property type="evidence" value="ECO:0007669"/>
    <property type="project" value="InterPro"/>
</dbReference>
<dbReference type="EMBL" id="CAIIXF020000009">
    <property type="protein sequence ID" value="CAH1794251.1"/>
    <property type="molecule type" value="Genomic_DNA"/>
</dbReference>
<dbReference type="GO" id="GO:0036064">
    <property type="term" value="C:ciliary basal body"/>
    <property type="evidence" value="ECO:0007669"/>
    <property type="project" value="TreeGrafter"/>
</dbReference>
<evidence type="ECO:0000256" key="1">
    <source>
        <dbReference type="SAM" id="Coils"/>
    </source>
</evidence>
<name>A0A8S4PIY8_OWEFU</name>
<feature type="compositionally biased region" description="Basic and acidic residues" evidence="2">
    <location>
        <begin position="310"/>
        <end position="337"/>
    </location>
</feature>
<feature type="region of interest" description="Disordered" evidence="2">
    <location>
        <begin position="1"/>
        <end position="43"/>
    </location>
</feature>
<feature type="compositionally biased region" description="Basic and acidic residues" evidence="2">
    <location>
        <begin position="484"/>
        <end position="493"/>
    </location>
</feature>
<feature type="compositionally biased region" description="Polar residues" evidence="2">
    <location>
        <begin position="675"/>
        <end position="684"/>
    </location>
</feature>
<feature type="coiled-coil region" evidence="1">
    <location>
        <begin position="908"/>
        <end position="950"/>
    </location>
</feature>
<protein>
    <recommendedName>
        <fullName evidence="3">Fas-binding factor 1 C-terminal domain-containing protein</fullName>
    </recommendedName>
</protein>
<keyword evidence="1" id="KW-0175">Coiled coil</keyword>
<dbReference type="InterPro" id="IPR033561">
    <property type="entry name" value="FBF1"/>
</dbReference>
<feature type="compositionally biased region" description="Polar residues" evidence="2">
    <location>
        <begin position="622"/>
        <end position="633"/>
    </location>
</feature>
<feature type="compositionally biased region" description="Basic and acidic residues" evidence="2">
    <location>
        <begin position="423"/>
        <end position="435"/>
    </location>
</feature>
<feature type="coiled-coil region" evidence="1">
    <location>
        <begin position="1001"/>
        <end position="1114"/>
    </location>
</feature>
<dbReference type="GO" id="GO:0005814">
    <property type="term" value="C:centriole"/>
    <property type="evidence" value="ECO:0007669"/>
    <property type="project" value="TreeGrafter"/>
</dbReference>
<dbReference type="Pfam" id="PF21007">
    <property type="entry name" value="FBF1"/>
    <property type="match status" value="1"/>
</dbReference>
<reference evidence="4" key="1">
    <citation type="submission" date="2022-03" db="EMBL/GenBank/DDBJ databases">
        <authorList>
            <person name="Martin C."/>
        </authorList>
    </citation>
    <scope>NUCLEOTIDE SEQUENCE</scope>
</reference>
<feature type="compositionally biased region" description="Basic and acidic residues" evidence="2">
    <location>
        <begin position="524"/>
        <end position="533"/>
    </location>
</feature>
<gene>
    <name evidence="4" type="ORF">OFUS_LOCUS18986</name>
</gene>
<feature type="domain" description="Fas-binding factor 1 C-terminal" evidence="3">
    <location>
        <begin position="842"/>
        <end position="1361"/>
    </location>
</feature>
<keyword evidence="5" id="KW-1185">Reference proteome</keyword>